<keyword evidence="1" id="KW-0732">Signal</keyword>
<evidence type="ECO:0008006" key="4">
    <source>
        <dbReference type="Google" id="ProtNLM"/>
    </source>
</evidence>
<sequence length="262" mass="27883">MAAAALWLSVMHAPAQAAVMLSGGLTHEHNISAGQQINGVLTLQNTDNAPAEIKLYQEDSSPEGADAAHQRSNKAWINLSTERVILPPGGSQNVTYTLNVPSNATEGSYWSMIEIEPVAEQSAESQLAQQPQEKNAFSVSVQQKVRYAVAVLANLGNGSANLTFAAPKVDKNAEGKRVFAMDITNTGNRYTRPNVSLEVFDNQGSEIASLKGESRGLVPAANKNFEIDISSLKPGNYKALLSAEDSNTGQVFGSDVSLTVQP</sequence>
<comment type="caution">
    <text evidence="2">The sequence shown here is derived from an EMBL/GenBank/DDBJ whole genome shotgun (WGS) entry which is preliminary data.</text>
</comment>
<dbReference type="Gene3D" id="2.60.40.10">
    <property type="entry name" value="Immunoglobulins"/>
    <property type="match status" value="1"/>
</dbReference>
<name>A0A1Y1QEZ3_9GAMM</name>
<feature type="chain" id="PRO_5012010887" description="DUF3324 domain-containing protein" evidence="1">
    <location>
        <begin position="18"/>
        <end position="262"/>
    </location>
</feature>
<evidence type="ECO:0000313" key="2">
    <source>
        <dbReference type="EMBL" id="OQX04148.1"/>
    </source>
</evidence>
<dbReference type="Proteomes" id="UP000192491">
    <property type="component" value="Unassembled WGS sequence"/>
</dbReference>
<evidence type="ECO:0000313" key="3">
    <source>
        <dbReference type="Proteomes" id="UP000192491"/>
    </source>
</evidence>
<organism evidence="2 3">
    <name type="scientific">Thiothrix lacustris</name>
    <dbReference type="NCBI Taxonomy" id="525917"/>
    <lineage>
        <taxon>Bacteria</taxon>
        <taxon>Pseudomonadati</taxon>
        <taxon>Pseudomonadota</taxon>
        <taxon>Gammaproteobacteria</taxon>
        <taxon>Thiotrichales</taxon>
        <taxon>Thiotrichaceae</taxon>
        <taxon>Thiothrix</taxon>
    </lineage>
</organism>
<proteinExistence type="predicted"/>
<evidence type="ECO:0000256" key="1">
    <source>
        <dbReference type="SAM" id="SignalP"/>
    </source>
</evidence>
<protein>
    <recommendedName>
        <fullName evidence="4">DUF3324 domain-containing protein</fullName>
    </recommendedName>
</protein>
<dbReference type="InterPro" id="IPR013783">
    <property type="entry name" value="Ig-like_fold"/>
</dbReference>
<dbReference type="EMBL" id="MTEJ01000355">
    <property type="protein sequence ID" value="OQX04148.1"/>
    <property type="molecule type" value="Genomic_DNA"/>
</dbReference>
<dbReference type="AlphaFoldDB" id="A0A1Y1QEZ3"/>
<feature type="signal peptide" evidence="1">
    <location>
        <begin position="1"/>
        <end position="17"/>
    </location>
</feature>
<reference evidence="2 3" key="1">
    <citation type="submission" date="2017-01" db="EMBL/GenBank/DDBJ databases">
        <title>Novel large sulfur bacteria in the metagenomes of groundwater-fed chemosynthetic microbial mats in the Lake Huron basin.</title>
        <authorList>
            <person name="Sharrar A.M."/>
            <person name="Flood B.E."/>
            <person name="Bailey J.V."/>
            <person name="Jones D.S."/>
            <person name="Biddanda B."/>
            <person name="Ruberg S.A."/>
            <person name="Marcus D.N."/>
            <person name="Dick G.J."/>
        </authorList>
    </citation>
    <scope>NUCLEOTIDE SEQUENCE [LARGE SCALE GENOMIC DNA]</scope>
    <source>
        <strain evidence="2">A8</strain>
    </source>
</reference>
<gene>
    <name evidence="2" type="ORF">BWK73_37155</name>
</gene>
<accession>A0A1Y1QEZ3</accession>